<dbReference type="AlphaFoldDB" id="A0A1Q9BRI3"/>
<gene>
    <name evidence="2" type="ORF">AK812_SmicGene47516</name>
</gene>
<dbReference type="Proteomes" id="UP000186817">
    <property type="component" value="Unassembled WGS sequence"/>
</dbReference>
<sequence length="47" mass="5088">MEQKDALERKATGGRLANLNTRIKPLWPSPKAKAKGRAKAKAKATGE</sequence>
<feature type="compositionally biased region" description="Basic and acidic residues" evidence="1">
    <location>
        <begin position="1"/>
        <end position="11"/>
    </location>
</feature>
<reference evidence="2 3" key="1">
    <citation type="submission" date="2016-02" db="EMBL/GenBank/DDBJ databases">
        <title>Genome analysis of coral dinoflagellate symbionts highlights evolutionary adaptations to a symbiotic lifestyle.</title>
        <authorList>
            <person name="Aranda M."/>
            <person name="Li Y."/>
            <person name="Liew Y.J."/>
            <person name="Baumgarten S."/>
            <person name="Simakov O."/>
            <person name="Wilson M."/>
            <person name="Piel J."/>
            <person name="Ashoor H."/>
            <person name="Bougouffa S."/>
            <person name="Bajic V.B."/>
            <person name="Ryu T."/>
            <person name="Ravasi T."/>
            <person name="Bayer T."/>
            <person name="Micklem G."/>
            <person name="Kim H."/>
            <person name="Bhak J."/>
            <person name="Lajeunesse T.C."/>
            <person name="Voolstra C.R."/>
        </authorList>
    </citation>
    <scope>NUCLEOTIDE SEQUENCE [LARGE SCALE GENOMIC DNA]</scope>
    <source>
        <strain evidence="2 3">CCMP2467</strain>
    </source>
</reference>
<feature type="non-terminal residue" evidence="2">
    <location>
        <position position="47"/>
    </location>
</feature>
<evidence type="ECO:0000313" key="3">
    <source>
        <dbReference type="Proteomes" id="UP000186817"/>
    </source>
</evidence>
<protein>
    <submittedName>
        <fullName evidence="2">Uncharacterized protein</fullName>
    </submittedName>
</protein>
<organism evidence="2 3">
    <name type="scientific">Symbiodinium microadriaticum</name>
    <name type="common">Dinoflagellate</name>
    <name type="synonym">Zooxanthella microadriatica</name>
    <dbReference type="NCBI Taxonomy" id="2951"/>
    <lineage>
        <taxon>Eukaryota</taxon>
        <taxon>Sar</taxon>
        <taxon>Alveolata</taxon>
        <taxon>Dinophyceae</taxon>
        <taxon>Suessiales</taxon>
        <taxon>Symbiodiniaceae</taxon>
        <taxon>Symbiodinium</taxon>
    </lineage>
</organism>
<name>A0A1Q9BRI3_SYMMI</name>
<accession>A0A1Q9BRI3</accession>
<comment type="caution">
    <text evidence="2">The sequence shown here is derived from an EMBL/GenBank/DDBJ whole genome shotgun (WGS) entry which is preliminary data.</text>
</comment>
<dbReference type="EMBL" id="LSRX01005836">
    <property type="protein sequence ID" value="OLP73293.1"/>
    <property type="molecule type" value="Genomic_DNA"/>
</dbReference>
<evidence type="ECO:0000256" key="1">
    <source>
        <dbReference type="SAM" id="MobiDB-lite"/>
    </source>
</evidence>
<feature type="region of interest" description="Disordered" evidence="1">
    <location>
        <begin position="1"/>
        <end position="47"/>
    </location>
</feature>
<proteinExistence type="predicted"/>
<keyword evidence="3" id="KW-1185">Reference proteome</keyword>
<evidence type="ECO:0000313" key="2">
    <source>
        <dbReference type="EMBL" id="OLP73293.1"/>
    </source>
</evidence>
<feature type="compositionally biased region" description="Basic residues" evidence="1">
    <location>
        <begin position="32"/>
        <end position="47"/>
    </location>
</feature>